<evidence type="ECO:0000313" key="3">
    <source>
        <dbReference type="Proteomes" id="UP001164743"/>
    </source>
</evidence>
<name>A0ABY7D168_9BASI</name>
<dbReference type="Proteomes" id="UP001164743">
    <property type="component" value="Chromosome 14A"/>
</dbReference>
<feature type="domain" description="No apical meristem-associated C-terminal" evidence="1">
    <location>
        <begin position="51"/>
        <end position="136"/>
    </location>
</feature>
<dbReference type="InterPro" id="IPR029466">
    <property type="entry name" value="NAM-associated_C"/>
</dbReference>
<accession>A0ABY7D168</accession>
<protein>
    <recommendedName>
        <fullName evidence="1">No apical meristem-associated C-terminal domain-containing protein</fullName>
    </recommendedName>
</protein>
<keyword evidence="3" id="KW-1185">Reference proteome</keyword>
<gene>
    <name evidence="2" type="ORF">PtA15_14A36</name>
</gene>
<dbReference type="Pfam" id="PF14303">
    <property type="entry name" value="NAM-associated"/>
    <property type="match status" value="1"/>
</dbReference>
<dbReference type="RefSeq" id="XP_053026711.1">
    <property type="nucleotide sequence ID" value="XM_053163078.1"/>
</dbReference>
<organism evidence="2 3">
    <name type="scientific">Puccinia triticina</name>
    <dbReference type="NCBI Taxonomy" id="208348"/>
    <lineage>
        <taxon>Eukaryota</taxon>
        <taxon>Fungi</taxon>
        <taxon>Dikarya</taxon>
        <taxon>Basidiomycota</taxon>
        <taxon>Pucciniomycotina</taxon>
        <taxon>Pucciniomycetes</taxon>
        <taxon>Pucciniales</taxon>
        <taxon>Pucciniaceae</taxon>
        <taxon>Puccinia</taxon>
    </lineage>
</organism>
<dbReference type="GeneID" id="77803962"/>
<reference evidence="2" key="1">
    <citation type="submission" date="2022-10" db="EMBL/GenBank/DDBJ databases">
        <title>Puccinia triticina Genome sequencing and assembly.</title>
        <authorList>
            <person name="Li C."/>
        </authorList>
    </citation>
    <scope>NUCLEOTIDE SEQUENCE</scope>
    <source>
        <strain evidence="2">Pt15</strain>
    </source>
</reference>
<proteinExistence type="predicted"/>
<dbReference type="EMBL" id="CP110434">
    <property type="protein sequence ID" value="WAQ91156.1"/>
    <property type="molecule type" value="Genomic_DNA"/>
</dbReference>
<evidence type="ECO:0000259" key="1">
    <source>
        <dbReference type="Pfam" id="PF14303"/>
    </source>
</evidence>
<sequence length="152" mass="17960">MFLRTEKKIFVYESAWNLLKVLQKWKTMLDGKARNEWYCKRQVKVLPPSHYKRPDGIQKEKRQVKDNDFCHQNLNLLEKATKDADQRITAANQLNKIQERFAAVKEQNSELRVMLQDIMSADDGLWEYLCARRKEILGKIRNPLPLALTSAR</sequence>
<evidence type="ECO:0000313" key="2">
    <source>
        <dbReference type="EMBL" id="WAQ91156.1"/>
    </source>
</evidence>